<dbReference type="PANTHER" id="PTHR33154:SF33">
    <property type="entry name" value="TRANSCRIPTIONAL REPRESSOR SDPR"/>
    <property type="match status" value="1"/>
</dbReference>
<reference evidence="5 7" key="1">
    <citation type="submission" date="2015-04" db="EMBL/GenBank/DDBJ databases">
        <title>Genome sequence of Mycobacterium obuense UC1.</title>
        <authorList>
            <person name="Greninger A.L."/>
            <person name="Cunningham G."/>
            <person name="Chiu C.Y."/>
            <person name="Miller S."/>
        </authorList>
    </citation>
    <scope>NUCLEOTIDE SEQUENCE [LARGE SCALE GENOMIC DNA]</scope>
    <source>
        <strain evidence="5 7">UC1</strain>
    </source>
</reference>
<dbReference type="PRINTS" id="PR00778">
    <property type="entry name" value="HTHARSR"/>
</dbReference>
<protein>
    <submittedName>
        <fullName evidence="5">ArsR family transcriptional regulator</fullName>
    </submittedName>
</protein>
<accession>A0A0M2JWP5</accession>
<dbReference type="PROSITE" id="PS50987">
    <property type="entry name" value="HTH_ARSR_2"/>
    <property type="match status" value="1"/>
</dbReference>
<dbReference type="GO" id="GO:0003677">
    <property type="term" value="F:DNA binding"/>
    <property type="evidence" value="ECO:0007669"/>
    <property type="project" value="UniProtKB-KW"/>
</dbReference>
<dbReference type="SUPFAM" id="SSF46785">
    <property type="entry name" value="Winged helix' DNA-binding domain"/>
    <property type="match status" value="1"/>
</dbReference>
<feature type="domain" description="HTH arsR-type" evidence="4">
    <location>
        <begin position="18"/>
        <end position="112"/>
    </location>
</feature>
<dbReference type="GO" id="GO:0003700">
    <property type="term" value="F:DNA-binding transcription factor activity"/>
    <property type="evidence" value="ECO:0007669"/>
    <property type="project" value="InterPro"/>
</dbReference>
<keyword evidence="1" id="KW-0805">Transcription regulation</keyword>
<evidence type="ECO:0000259" key="4">
    <source>
        <dbReference type="PROSITE" id="PS50987"/>
    </source>
</evidence>
<reference evidence="6 8" key="2">
    <citation type="submission" date="2019-01" db="EMBL/GenBank/DDBJ databases">
        <title>High-quality-draft genome sequences of five non-tuberculosis mycobacteriaceae isolated from a nosocomial environment.</title>
        <authorList>
            <person name="Tiago I."/>
            <person name="Alarico S."/>
            <person name="Pereira S.G."/>
            <person name="Coelho C."/>
            <person name="Maranha A."/>
            <person name="Empadinhas N."/>
        </authorList>
    </citation>
    <scope>NUCLEOTIDE SEQUENCE [LARGE SCALE GENOMIC DNA]</scope>
    <source>
        <strain evidence="6 8">22DIII</strain>
    </source>
</reference>
<keyword evidence="2" id="KW-0238">DNA-binding</keyword>
<dbReference type="CDD" id="cd00090">
    <property type="entry name" value="HTH_ARSR"/>
    <property type="match status" value="1"/>
</dbReference>
<dbReference type="Pfam" id="PF01022">
    <property type="entry name" value="HTH_5"/>
    <property type="match status" value="1"/>
</dbReference>
<dbReference type="Proteomes" id="UP000294952">
    <property type="component" value="Unassembled WGS sequence"/>
</dbReference>
<proteinExistence type="predicted"/>
<dbReference type="Gene3D" id="1.10.10.10">
    <property type="entry name" value="Winged helix-like DNA-binding domain superfamily/Winged helix DNA-binding domain"/>
    <property type="match status" value="1"/>
</dbReference>
<keyword evidence="7" id="KW-1185">Reference proteome</keyword>
<dbReference type="EMBL" id="SDLP01000016">
    <property type="protein sequence ID" value="TDL02881.1"/>
    <property type="molecule type" value="Genomic_DNA"/>
</dbReference>
<dbReference type="InterPro" id="IPR051081">
    <property type="entry name" value="HTH_MetalResp_TranReg"/>
</dbReference>
<dbReference type="SMART" id="SM00418">
    <property type="entry name" value="HTH_ARSR"/>
    <property type="match status" value="1"/>
</dbReference>
<keyword evidence="3" id="KW-0804">Transcription</keyword>
<evidence type="ECO:0000313" key="6">
    <source>
        <dbReference type="EMBL" id="TDL02881.1"/>
    </source>
</evidence>
<dbReference type="InterPro" id="IPR036388">
    <property type="entry name" value="WH-like_DNA-bd_sf"/>
</dbReference>
<comment type="caution">
    <text evidence="5">The sequence shown here is derived from an EMBL/GenBank/DDBJ whole genome shotgun (WGS) entry which is preliminary data.</text>
</comment>
<dbReference type="NCBIfam" id="NF033788">
    <property type="entry name" value="HTH_metalloreg"/>
    <property type="match status" value="1"/>
</dbReference>
<name>A0A0M2JWP5_9MYCO</name>
<sequence length="138" mass="14733">MRYHRRMAMTTDDCGSVRPSTNLSPAAALFHGLADPTRLAILQRLADGEARVVDLTGLLSMAQSTVSAHLACLRDCGLVVGRPEGRQMFYSLTRPELLDLLASAETLLAATGNAVALCPNYGTRSRTGATIDAEETGR</sequence>
<evidence type="ECO:0000256" key="2">
    <source>
        <dbReference type="ARBA" id="ARBA00023125"/>
    </source>
</evidence>
<evidence type="ECO:0000313" key="8">
    <source>
        <dbReference type="Proteomes" id="UP000294952"/>
    </source>
</evidence>
<dbReference type="PATRIC" id="fig|1807.13.peg.5532"/>
<dbReference type="PANTHER" id="PTHR33154">
    <property type="entry name" value="TRANSCRIPTIONAL REGULATOR, ARSR FAMILY"/>
    <property type="match status" value="1"/>
</dbReference>
<dbReference type="InterPro" id="IPR011991">
    <property type="entry name" value="ArsR-like_HTH"/>
</dbReference>
<evidence type="ECO:0000256" key="1">
    <source>
        <dbReference type="ARBA" id="ARBA00023015"/>
    </source>
</evidence>
<gene>
    <name evidence="6" type="ORF">EUA04_26690</name>
    <name evidence="5" type="ORF">WN67_24735</name>
</gene>
<evidence type="ECO:0000313" key="7">
    <source>
        <dbReference type="Proteomes" id="UP000034150"/>
    </source>
</evidence>
<organism evidence="5 7">
    <name type="scientific">Mycolicibacterium obuense</name>
    <dbReference type="NCBI Taxonomy" id="1807"/>
    <lineage>
        <taxon>Bacteria</taxon>
        <taxon>Bacillati</taxon>
        <taxon>Actinomycetota</taxon>
        <taxon>Actinomycetes</taxon>
        <taxon>Mycobacteriales</taxon>
        <taxon>Mycobacteriaceae</taxon>
        <taxon>Mycolicibacterium</taxon>
    </lineage>
</organism>
<dbReference type="AlphaFoldDB" id="A0A0M2JWP5"/>
<dbReference type="OrthoDB" id="3401849at2"/>
<dbReference type="InterPro" id="IPR036390">
    <property type="entry name" value="WH_DNA-bd_sf"/>
</dbReference>
<dbReference type="Proteomes" id="UP000034150">
    <property type="component" value="Unassembled WGS sequence"/>
</dbReference>
<evidence type="ECO:0000256" key="3">
    <source>
        <dbReference type="ARBA" id="ARBA00023163"/>
    </source>
</evidence>
<dbReference type="EMBL" id="LAUZ02000108">
    <property type="protein sequence ID" value="KKE99309.1"/>
    <property type="molecule type" value="Genomic_DNA"/>
</dbReference>
<dbReference type="InterPro" id="IPR001845">
    <property type="entry name" value="HTH_ArsR_DNA-bd_dom"/>
</dbReference>
<evidence type="ECO:0000313" key="5">
    <source>
        <dbReference type="EMBL" id="KKE99309.1"/>
    </source>
</evidence>